<evidence type="ECO:0000256" key="1">
    <source>
        <dbReference type="SAM" id="MobiDB-lite"/>
    </source>
</evidence>
<evidence type="ECO:0000256" key="2">
    <source>
        <dbReference type="SAM" id="SignalP"/>
    </source>
</evidence>
<feature type="non-terminal residue" evidence="4">
    <location>
        <position position="1"/>
    </location>
</feature>
<dbReference type="InterPro" id="IPR036508">
    <property type="entry name" value="Chitin-bd_dom_sf"/>
</dbReference>
<evidence type="ECO:0000259" key="3">
    <source>
        <dbReference type="PROSITE" id="PS50940"/>
    </source>
</evidence>
<evidence type="ECO:0000313" key="4">
    <source>
        <dbReference type="EMBL" id="JAC87042.1"/>
    </source>
</evidence>
<protein>
    <submittedName>
        <fullName evidence="4">Putative cuticular protein analogous to peritrophins 1-c</fullName>
    </submittedName>
</protein>
<feature type="compositionally biased region" description="Polar residues" evidence="1">
    <location>
        <begin position="174"/>
        <end position="193"/>
    </location>
</feature>
<feature type="domain" description="Chitin-binding type-2" evidence="3">
    <location>
        <begin position="37"/>
        <end position="95"/>
    </location>
</feature>
<proteinExistence type="evidence at transcript level"/>
<accession>A0A069DTN1</accession>
<dbReference type="Gene3D" id="2.170.140.10">
    <property type="entry name" value="Chitin binding domain"/>
    <property type="match status" value="1"/>
</dbReference>
<dbReference type="Pfam" id="PF01607">
    <property type="entry name" value="CBM_14"/>
    <property type="match status" value="1"/>
</dbReference>
<dbReference type="GO" id="GO:0005576">
    <property type="term" value="C:extracellular region"/>
    <property type="evidence" value="ECO:0007669"/>
    <property type="project" value="InterPro"/>
</dbReference>
<dbReference type="GO" id="GO:0008061">
    <property type="term" value="F:chitin binding"/>
    <property type="evidence" value="ECO:0007669"/>
    <property type="project" value="InterPro"/>
</dbReference>
<dbReference type="SUPFAM" id="SSF57625">
    <property type="entry name" value="Invertebrate chitin-binding proteins"/>
    <property type="match status" value="1"/>
</dbReference>
<dbReference type="SMART" id="SM00494">
    <property type="entry name" value="ChtBD2"/>
    <property type="match status" value="1"/>
</dbReference>
<organism evidence="4">
    <name type="scientific">Panstrongylus megistus</name>
    <dbReference type="NCBI Taxonomy" id="65343"/>
    <lineage>
        <taxon>Eukaryota</taxon>
        <taxon>Metazoa</taxon>
        <taxon>Ecdysozoa</taxon>
        <taxon>Arthropoda</taxon>
        <taxon>Hexapoda</taxon>
        <taxon>Insecta</taxon>
        <taxon>Pterygota</taxon>
        <taxon>Neoptera</taxon>
        <taxon>Paraneoptera</taxon>
        <taxon>Hemiptera</taxon>
        <taxon>Heteroptera</taxon>
        <taxon>Panheteroptera</taxon>
        <taxon>Cimicomorpha</taxon>
        <taxon>Reduviidae</taxon>
        <taxon>Triatominae</taxon>
        <taxon>Panstrongylus</taxon>
    </lineage>
</organism>
<dbReference type="PROSITE" id="PS50940">
    <property type="entry name" value="CHIT_BIND_II"/>
    <property type="match status" value="1"/>
</dbReference>
<name>A0A069DTN1_9HEMI</name>
<reference evidence="4" key="1">
    <citation type="journal article" date="2015" name="J. Med. Entomol.">
        <title>A Deep Insight Into the Sialotranscriptome of the Chagas Disease Vector, Panstrongylus megistus (Hemiptera: Heteroptera).</title>
        <authorList>
            <person name="Ribeiro J.M."/>
            <person name="Schwarz A."/>
            <person name="Francischetti I.M."/>
        </authorList>
    </citation>
    <scope>NUCLEOTIDE SEQUENCE</scope>
    <source>
        <tissue evidence="4">Salivary glands</tissue>
    </source>
</reference>
<sequence>LKMASYILLTVVALFESTAFSARIQRVLASPDIPITSFSCQGRPIGYYADVETNCQVYHMCGEGGRQYTYSCPNTTLFHQRMLICAHWYQVNCNRSMADYAANLLIGQRDKPFVDDYITSNLGEDLQELEPITNNRNAKVLKLPNKSLNRIEQRKMNTDLSSSSSDSADSSDLQRSPSGSIASHSFNSQNRLTTFRGGERINYKEAVAVKPTSVTEPTGAVQFSPTNVSFRSTIETPNSEAVLARTAPMTSSQPAHRTEPAFKHTETTTPKILEVERPSRDLLPPLATDLEQTNTIELRLEDPRRALYIPRADVGNSNGQQFPENKPIVVTINLRGQTGFRSTAVDKQKLTHCSRCHPAFVIDKKNCSPCLLIS</sequence>
<feature type="compositionally biased region" description="Low complexity" evidence="1">
    <location>
        <begin position="159"/>
        <end position="173"/>
    </location>
</feature>
<dbReference type="PANTHER" id="PTHR22933:SF44">
    <property type="entry name" value="RE15157P"/>
    <property type="match status" value="1"/>
</dbReference>
<feature type="region of interest" description="Disordered" evidence="1">
    <location>
        <begin position="144"/>
        <end position="193"/>
    </location>
</feature>
<dbReference type="PANTHER" id="PTHR22933">
    <property type="entry name" value="FI18007P1-RELATED"/>
    <property type="match status" value="1"/>
</dbReference>
<dbReference type="InterPro" id="IPR052976">
    <property type="entry name" value="Scoloptoxin-like"/>
</dbReference>
<dbReference type="InterPro" id="IPR002557">
    <property type="entry name" value="Chitin-bd_dom"/>
</dbReference>
<keyword evidence="2" id="KW-0732">Signal</keyword>
<dbReference type="EMBL" id="GBGD01001847">
    <property type="protein sequence ID" value="JAC87042.1"/>
    <property type="molecule type" value="mRNA"/>
</dbReference>
<feature type="signal peptide" evidence="2">
    <location>
        <begin position="1"/>
        <end position="29"/>
    </location>
</feature>
<feature type="chain" id="PRO_5001660443" evidence="2">
    <location>
        <begin position="30"/>
        <end position="374"/>
    </location>
</feature>
<dbReference type="AlphaFoldDB" id="A0A069DTN1"/>